<accession>A0A0C1L807</accession>
<keyword evidence="1" id="KW-1133">Transmembrane helix</keyword>
<dbReference type="AlphaFoldDB" id="A0A0C1L807"/>
<keyword evidence="1" id="KW-0812">Transmembrane</keyword>
<dbReference type="STRING" id="1349421.OI18_03620"/>
<evidence type="ECO:0000313" key="3">
    <source>
        <dbReference type="Proteomes" id="UP000031408"/>
    </source>
</evidence>
<dbReference type="RefSeq" id="WP_039137362.1">
    <property type="nucleotide sequence ID" value="NZ_JSVC01000004.1"/>
</dbReference>
<feature type="transmembrane region" description="Helical" evidence="1">
    <location>
        <begin position="73"/>
        <end position="93"/>
    </location>
</feature>
<feature type="transmembrane region" description="Helical" evidence="1">
    <location>
        <begin position="41"/>
        <end position="61"/>
    </location>
</feature>
<dbReference type="OrthoDB" id="2913980at2"/>
<reference evidence="2 3" key="1">
    <citation type="submission" date="2014-11" db="EMBL/GenBank/DDBJ databases">
        <title>Genome sequence of Flavihumibacter solisilvae 3-3.</title>
        <authorList>
            <person name="Zhou G."/>
            <person name="Li M."/>
            <person name="Wang G."/>
        </authorList>
    </citation>
    <scope>NUCLEOTIDE SEQUENCE [LARGE SCALE GENOMIC DNA]</scope>
    <source>
        <strain evidence="2 3">3-3</strain>
    </source>
</reference>
<comment type="caution">
    <text evidence="2">The sequence shown here is derived from an EMBL/GenBank/DDBJ whole genome shotgun (WGS) entry which is preliminary data.</text>
</comment>
<keyword evidence="3" id="KW-1185">Reference proteome</keyword>
<sequence length="131" mass="13954">MNTKLVMSASAVFLGVIGISLSFLADEIAAYLQIGSAPIDHLVLQVLGAFYFAFALLDWMAKGSFIGGIYNRPIAIANLAHFLIGGLAMIKALMNHPALPWVIAIIAGLYLAFALVFGVLFFRTPVPSKAA</sequence>
<keyword evidence="1" id="KW-0472">Membrane</keyword>
<organism evidence="2 3">
    <name type="scientific">Flavihumibacter solisilvae</name>
    <dbReference type="NCBI Taxonomy" id="1349421"/>
    <lineage>
        <taxon>Bacteria</taxon>
        <taxon>Pseudomonadati</taxon>
        <taxon>Bacteroidota</taxon>
        <taxon>Chitinophagia</taxon>
        <taxon>Chitinophagales</taxon>
        <taxon>Chitinophagaceae</taxon>
        <taxon>Flavihumibacter</taxon>
    </lineage>
</organism>
<evidence type="ECO:0000256" key="1">
    <source>
        <dbReference type="SAM" id="Phobius"/>
    </source>
</evidence>
<feature type="transmembrane region" description="Helical" evidence="1">
    <location>
        <begin position="99"/>
        <end position="122"/>
    </location>
</feature>
<dbReference type="EMBL" id="JSVC01000004">
    <property type="protein sequence ID" value="KIC95751.1"/>
    <property type="molecule type" value="Genomic_DNA"/>
</dbReference>
<evidence type="ECO:0000313" key="2">
    <source>
        <dbReference type="EMBL" id="KIC95751.1"/>
    </source>
</evidence>
<name>A0A0C1L807_9BACT</name>
<dbReference type="Proteomes" id="UP000031408">
    <property type="component" value="Unassembled WGS sequence"/>
</dbReference>
<protein>
    <submittedName>
        <fullName evidence="2">Uncharacterized protein</fullName>
    </submittedName>
</protein>
<proteinExistence type="predicted"/>
<gene>
    <name evidence="2" type="ORF">OI18_03620</name>
</gene>